<keyword evidence="3" id="KW-1185">Reference proteome</keyword>
<feature type="chain" id="PRO_5045624068" description="Phosphoglycerate mutase" evidence="1">
    <location>
        <begin position="27"/>
        <end position="261"/>
    </location>
</feature>
<proteinExistence type="predicted"/>
<organism evidence="2 3">
    <name type="scientific">Kwoniella shivajii</name>
    <dbReference type="NCBI Taxonomy" id="564305"/>
    <lineage>
        <taxon>Eukaryota</taxon>
        <taxon>Fungi</taxon>
        <taxon>Dikarya</taxon>
        <taxon>Basidiomycota</taxon>
        <taxon>Agaricomycotina</taxon>
        <taxon>Tremellomycetes</taxon>
        <taxon>Tremellales</taxon>
        <taxon>Cryptococcaceae</taxon>
        <taxon>Kwoniella</taxon>
    </lineage>
</organism>
<evidence type="ECO:0000313" key="2">
    <source>
        <dbReference type="EMBL" id="WRT67536.1"/>
    </source>
</evidence>
<keyword evidence="1" id="KW-0732">Signal</keyword>
<evidence type="ECO:0000256" key="1">
    <source>
        <dbReference type="SAM" id="SignalP"/>
    </source>
</evidence>
<evidence type="ECO:0000313" key="3">
    <source>
        <dbReference type="Proteomes" id="UP001329825"/>
    </source>
</evidence>
<reference evidence="2 3" key="1">
    <citation type="submission" date="2024-01" db="EMBL/GenBank/DDBJ databases">
        <title>Comparative genomics of Cryptococcus and Kwoniella reveals pathogenesis evolution and contrasting modes of karyotype evolution via chromosome fusion or intercentromeric recombination.</title>
        <authorList>
            <person name="Coelho M.A."/>
            <person name="David-Palma M."/>
            <person name="Shea T."/>
            <person name="Bowers K."/>
            <person name="McGinley-Smith S."/>
            <person name="Mohammad A.W."/>
            <person name="Gnirke A."/>
            <person name="Yurkov A.M."/>
            <person name="Nowrousian M."/>
            <person name="Sun S."/>
            <person name="Cuomo C.A."/>
            <person name="Heitman J."/>
        </authorList>
    </citation>
    <scope>NUCLEOTIDE SEQUENCE [LARGE SCALE GENOMIC DNA]</scope>
    <source>
        <strain evidence="2">CBS 11374</strain>
    </source>
</reference>
<name>A0ABZ1D3I5_9TREE</name>
<dbReference type="GeneID" id="87956639"/>
<sequence>MLSMFKTLLALAVPLGLLVLTSSVYANPTPSYQPSYSNRIVFIRHAEKGFAPDQIKKKASDGQSSLLSLFWPPWRHAPRRGGPGRMPNGLSDKGRERAQYIRTLFGRESEFEFGLIFAAPRTPQEKETERTYATVAPLANDLGLEIDIECANSEYGCVVSHVNRFVEDSDADILISWKHRDLNGIATALGASNANKIYPDERNDVIWIMQNGRIIEKRSMHCPGLDDHRIDQNDPDLEVESDESAYWRGWHLFRDALPHLW</sequence>
<dbReference type="RefSeq" id="XP_062792276.1">
    <property type="nucleotide sequence ID" value="XM_062936225.1"/>
</dbReference>
<evidence type="ECO:0008006" key="4">
    <source>
        <dbReference type="Google" id="ProtNLM"/>
    </source>
</evidence>
<gene>
    <name evidence="2" type="ORF">IL334_004508</name>
</gene>
<dbReference type="Proteomes" id="UP001329825">
    <property type="component" value="Chromosome 6"/>
</dbReference>
<dbReference type="EMBL" id="CP141886">
    <property type="protein sequence ID" value="WRT67536.1"/>
    <property type="molecule type" value="Genomic_DNA"/>
</dbReference>
<feature type="signal peptide" evidence="1">
    <location>
        <begin position="1"/>
        <end position="26"/>
    </location>
</feature>
<protein>
    <recommendedName>
        <fullName evidence="4">Phosphoglycerate mutase</fullName>
    </recommendedName>
</protein>
<accession>A0ABZ1D3I5</accession>